<proteinExistence type="predicted"/>
<evidence type="ECO:0000256" key="1">
    <source>
        <dbReference type="ARBA" id="ARBA00022741"/>
    </source>
</evidence>
<keyword evidence="2" id="KW-0342">GTP-binding</keyword>
<evidence type="ECO:0000313" key="5">
    <source>
        <dbReference type="Proteomes" id="UP000190027"/>
    </source>
</evidence>
<evidence type="ECO:0000313" key="4">
    <source>
        <dbReference type="EMBL" id="SKA87064.1"/>
    </source>
</evidence>
<feature type="domain" description="SRP54-type proteins GTP-binding" evidence="3">
    <location>
        <begin position="177"/>
        <end position="369"/>
    </location>
</feature>
<evidence type="ECO:0000259" key="3">
    <source>
        <dbReference type="SMART" id="SM00962"/>
    </source>
</evidence>
<keyword evidence="5" id="KW-1185">Reference proteome</keyword>
<sequence length="382" mass="42609">MQVKTFHAKSTAQALLMVKDALGDDAVILSNRTVEHDGDKVCEIMAAVERGEQKKQAHEAAQAIGKVRAATQGSRTTTARPTKDDVLTEALDAGVPFAEEWCRIKEHFTTLLKPQMRLQELAPRQRVALDYLEREGVADSVVMDVYQELHADPNRSILPILDGMASARPFGNGQWPQKFQAFAGPNGTGKTSCCIRLALQEKKRRPKSRICVVSADQRRGQGRLILRHYADLSGLAFREVATAEDFAQLKTEAHLFDLVLLDLPGLERKEVLDSRLLTLGMLPHDDFAVHLVLPPFYNEAQYRNLLSRYHAQSVQSLIWTKLDEACTYGAMLNVAARTGLPVSALSYGAGFREAIQPAETEMMWRLLFKHQLPGQNNSKEHA</sequence>
<dbReference type="EMBL" id="FUYC01000009">
    <property type="protein sequence ID" value="SKA87064.1"/>
    <property type="molecule type" value="Genomic_DNA"/>
</dbReference>
<accession>A0A1T4XBY6</accession>
<name>A0A1T4XBY6_9BACT</name>
<dbReference type="SMART" id="SM00962">
    <property type="entry name" value="SRP54"/>
    <property type="match status" value="1"/>
</dbReference>
<dbReference type="RefSeq" id="WP_078717567.1">
    <property type="nucleotide sequence ID" value="NZ_FUYC01000009.1"/>
</dbReference>
<keyword evidence="4" id="KW-0966">Cell projection</keyword>
<dbReference type="GO" id="GO:0005525">
    <property type="term" value="F:GTP binding"/>
    <property type="evidence" value="ECO:0007669"/>
    <property type="project" value="UniProtKB-KW"/>
</dbReference>
<keyword evidence="4" id="KW-0282">Flagellum</keyword>
<dbReference type="Proteomes" id="UP000190027">
    <property type="component" value="Unassembled WGS sequence"/>
</dbReference>
<dbReference type="SUPFAM" id="SSF52540">
    <property type="entry name" value="P-loop containing nucleoside triphosphate hydrolases"/>
    <property type="match status" value="1"/>
</dbReference>
<gene>
    <name evidence="4" type="ORF">SAMN02745704_02012</name>
</gene>
<keyword evidence="4" id="KW-0969">Cilium</keyword>
<dbReference type="Pfam" id="PF00448">
    <property type="entry name" value="SRP54"/>
    <property type="match status" value="1"/>
</dbReference>
<dbReference type="GO" id="GO:0006614">
    <property type="term" value="P:SRP-dependent cotranslational protein targeting to membrane"/>
    <property type="evidence" value="ECO:0007669"/>
    <property type="project" value="InterPro"/>
</dbReference>
<dbReference type="OrthoDB" id="9778554at2"/>
<keyword evidence="1" id="KW-0547">Nucleotide-binding</keyword>
<reference evidence="4 5" key="1">
    <citation type="submission" date="2017-02" db="EMBL/GenBank/DDBJ databases">
        <authorList>
            <person name="Peterson S.W."/>
        </authorList>
    </citation>
    <scope>NUCLEOTIDE SEQUENCE [LARGE SCALE GENOMIC DNA]</scope>
    <source>
        <strain evidence="4 5">DSM 16080</strain>
    </source>
</reference>
<dbReference type="Gene3D" id="3.40.50.300">
    <property type="entry name" value="P-loop containing nucleotide triphosphate hydrolases"/>
    <property type="match status" value="1"/>
</dbReference>
<protein>
    <submittedName>
        <fullName evidence="4">Flagellar biosynthesis protein FlhF</fullName>
    </submittedName>
</protein>
<organism evidence="4 5">
    <name type="scientific">Paucidesulfovibrio gracilis DSM 16080</name>
    <dbReference type="NCBI Taxonomy" id="1121449"/>
    <lineage>
        <taxon>Bacteria</taxon>
        <taxon>Pseudomonadati</taxon>
        <taxon>Thermodesulfobacteriota</taxon>
        <taxon>Desulfovibrionia</taxon>
        <taxon>Desulfovibrionales</taxon>
        <taxon>Desulfovibrionaceae</taxon>
        <taxon>Paucidesulfovibrio</taxon>
    </lineage>
</organism>
<dbReference type="AlphaFoldDB" id="A0A1T4XBY6"/>
<dbReference type="InterPro" id="IPR000897">
    <property type="entry name" value="SRP54_GTPase_dom"/>
</dbReference>
<evidence type="ECO:0000256" key="2">
    <source>
        <dbReference type="ARBA" id="ARBA00023134"/>
    </source>
</evidence>
<dbReference type="STRING" id="1121449.SAMN02745704_02012"/>
<dbReference type="InterPro" id="IPR027417">
    <property type="entry name" value="P-loop_NTPase"/>
</dbReference>